<keyword evidence="4" id="KW-0521">NADP</keyword>
<dbReference type="InterPro" id="IPR050346">
    <property type="entry name" value="FMO-like"/>
</dbReference>
<reference evidence="7" key="1">
    <citation type="submission" date="2022-07" db="EMBL/GenBank/DDBJ databases">
        <authorList>
            <person name="Trinca V."/>
            <person name="Uliana J.V.C."/>
            <person name="Torres T.T."/>
            <person name="Ward R.J."/>
            <person name="Monesi N."/>
        </authorList>
    </citation>
    <scope>NUCLEOTIDE SEQUENCE</scope>
    <source>
        <strain evidence="7">HSMRA1968</strain>
        <tissue evidence="7">Whole embryos</tissue>
    </source>
</reference>
<keyword evidence="5 6" id="KW-0560">Oxidoreductase</keyword>
<comment type="cofactor">
    <cofactor evidence="6">
        <name>FAD</name>
        <dbReference type="ChEBI" id="CHEBI:57692"/>
    </cofactor>
</comment>
<evidence type="ECO:0000256" key="4">
    <source>
        <dbReference type="ARBA" id="ARBA00022857"/>
    </source>
</evidence>
<protein>
    <recommendedName>
        <fullName evidence="6">Flavin-containing monooxygenase</fullName>
        <ecNumber evidence="6">1.-.-.-</ecNumber>
    </recommendedName>
</protein>
<evidence type="ECO:0000256" key="6">
    <source>
        <dbReference type="RuleBase" id="RU361177"/>
    </source>
</evidence>
<comment type="caution">
    <text evidence="7">The sequence shown here is derived from an EMBL/GenBank/DDBJ whole genome shotgun (WGS) entry which is preliminary data.</text>
</comment>
<evidence type="ECO:0000256" key="5">
    <source>
        <dbReference type="ARBA" id="ARBA00023002"/>
    </source>
</evidence>
<dbReference type="InterPro" id="IPR020946">
    <property type="entry name" value="Flavin_mOase-like"/>
</dbReference>
<name>A0A9Q0NEQ1_9DIPT</name>
<evidence type="ECO:0000313" key="7">
    <source>
        <dbReference type="EMBL" id="KAJ6648231.1"/>
    </source>
</evidence>
<dbReference type="Gene3D" id="3.50.50.60">
    <property type="entry name" value="FAD/NAD(P)-binding domain"/>
    <property type="match status" value="1"/>
</dbReference>
<gene>
    <name evidence="7" type="primary">Fmo5</name>
    <name evidence="7" type="ORF">Bhyg_03458</name>
</gene>
<dbReference type="GO" id="GO:0004499">
    <property type="term" value="F:N,N-dimethylaniline monooxygenase activity"/>
    <property type="evidence" value="ECO:0007669"/>
    <property type="project" value="InterPro"/>
</dbReference>
<keyword evidence="6 7" id="KW-0503">Monooxygenase</keyword>
<dbReference type="PANTHER" id="PTHR23023">
    <property type="entry name" value="DIMETHYLANILINE MONOOXYGENASE"/>
    <property type="match status" value="1"/>
</dbReference>
<dbReference type="GO" id="GO:0050661">
    <property type="term" value="F:NADP binding"/>
    <property type="evidence" value="ECO:0007669"/>
    <property type="project" value="InterPro"/>
</dbReference>
<keyword evidence="2 6" id="KW-0285">Flavoprotein</keyword>
<keyword evidence="8" id="KW-1185">Reference proteome</keyword>
<dbReference type="SUPFAM" id="SSF51905">
    <property type="entry name" value="FAD/NAD(P)-binding domain"/>
    <property type="match status" value="2"/>
</dbReference>
<evidence type="ECO:0000256" key="3">
    <source>
        <dbReference type="ARBA" id="ARBA00022827"/>
    </source>
</evidence>
<sequence length="571" mass="64370">MTSSTSRQCSFYDFYRIRFFADNCCLGALYTKCASLLKRRFKTILTMEPQKRIAIVGAGPSGLVAAKEALENGLIPTVFESKSDIGGVWSTSGSVWDTMHTNISKFTTTFGDFRWPDDTEMFPSAYDMLYYLNEYTTEWKLRAYIKFNANVVSVASNGEDPNNIALKGWAIQWIENGAPLQTDLFDGVIVAAGIFSKGDIPELPGLSAFGGKVIHSRDYKSGQSFKGLKVLTVGGSFSGAEIASDVSNHSAVSHHCFRRPFWILNRYLPDKKSGKSSLPLDLLFYTRSFYEMTTTVTEEESNISKNKYMSSICKQQQDIAELTIEEEDFHKPYNVTVSDQYLEQVEQKTLIPHKSEISEINNSTIRFANDDTIEVDAIILCTGFNTDLSFLAPNVLQKIMYEPTDRLQPVILFNECCHPDVKNLFFVGLYKGPYFAVMEQQARLAARVLSGRVDLPNLELLTEGLKYEKAIRDANPRPQFPHPEYVLFADKIATCANSFPDLKKFKESSYSLSDAFGVALKENALHLEQQKSEIYERFMSEPVTPSHYNLVEDPIGTLSQMDVVQEVIQKL</sequence>
<dbReference type="Proteomes" id="UP001151699">
    <property type="component" value="Chromosome A"/>
</dbReference>
<evidence type="ECO:0000256" key="2">
    <source>
        <dbReference type="ARBA" id="ARBA00022630"/>
    </source>
</evidence>
<proteinExistence type="inferred from homology"/>
<dbReference type="EMBL" id="WJQU01000001">
    <property type="protein sequence ID" value="KAJ6648231.1"/>
    <property type="molecule type" value="Genomic_DNA"/>
</dbReference>
<dbReference type="Pfam" id="PF00743">
    <property type="entry name" value="FMO-like"/>
    <property type="match status" value="1"/>
</dbReference>
<evidence type="ECO:0000256" key="1">
    <source>
        <dbReference type="ARBA" id="ARBA00009183"/>
    </source>
</evidence>
<dbReference type="AlphaFoldDB" id="A0A9Q0NEQ1"/>
<dbReference type="EC" id="1.-.-.-" evidence="6"/>
<evidence type="ECO:0000313" key="8">
    <source>
        <dbReference type="Proteomes" id="UP001151699"/>
    </source>
</evidence>
<dbReference type="PRINTS" id="PR00370">
    <property type="entry name" value="FMOXYGENASE"/>
</dbReference>
<dbReference type="OrthoDB" id="7434533at2759"/>
<keyword evidence="3 6" id="KW-0274">FAD</keyword>
<dbReference type="GO" id="GO:0050660">
    <property type="term" value="F:flavin adenine dinucleotide binding"/>
    <property type="evidence" value="ECO:0007669"/>
    <property type="project" value="InterPro"/>
</dbReference>
<dbReference type="InterPro" id="IPR000960">
    <property type="entry name" value="Flavin_mOase"/>
</dbReference>
<accession>A0A9Q0NEQ1</accession>
<organism evidence="7 8">
    <name type="scientific">Pseudolycoriella hygida</name>
    <dbReference type="NCBI Taxonomy" id="35572"/>
    <lineage>
        <taxon>Eukaryota</taxon>
        <taxon>Metazoa</taxon>
        <taxon>Ecdysozoa</taxon>
        <taxon>Arthropoda</taxon>
        <taxon>Hexapoda</taxon>
        <taxon>Insecta</taxon>
        <taxon>Pterygota</taxon>
        <taxon>Neoptera</taxon>
        <taxon>Endopterygota</taxon>
        <taxon>Diptera</taxon>
        <taxon>Nematocera</taxon>
        <taxon>Sciaroidea</taxon>
        <taxon>Sciaridae</taxon>
        <taxon>Pseudolycoriella</taxon>
    </lineage>
</organism>
<comment type="similarity">
    <text evidence="1 6">Belongs to the FMO family.</text>
</comment>
<dbReference type="InterPro" id="IPR036188">
    <property type="entry name" value="FAD/NAD-bd_sf"/>
</dbReference>